<proteinExistence type="predicted"/>
<accession>A0A8B6EW92</accession>
<feature type="region of interest" description="Disordered" evidence="1">
    <location>
        <begin position="1"/>
        <end position="21"/>
    </location>
</feature>
<dbReference type="OrthoDB" id="6100705at2759"/>
<dbReference type="AlphaFoldDB" id="A0A8B6EW92"/>
<evidence type="ECO:0000256" key="1">
    <source>
        <dbReference type="SAM" id="MobiDB-lite"/>
    </source>
</evidence>
<organism evidence="3 4">
    <name type="scientific">Mytilus galloprovincialis</name>
    <name type="common">Mediterranean mussel</name>
    <dbReference type="NCBI Taxonomy" id="29158"/>
    <lineage>
        <taxon>Eukaryota</taxon>
        <taxon>Metazoa</taxon>
        <taxon>Spiralia</taxon>
        <taxon>Lophotrochozoa</taxon>
        <taxon>Mollusca</taxon>
        <taxon>Bivalvia</taxon>
        <taxon>Autobranchia</taxon>
        <taxon>Pteriomorphia</taxon>
        <taxon>Mytilida</taxon>
        <taxon>Mytiloidea</taxon>
        <taxon>Mytilidae</taxon>
        <taxon>Mytilinae</taxon>
        <taxon>Mytilus</taxon>
    </lineage>
</organism>
<evidence type="ECO:0000313" key="4">
    <source>
        <dbReference type="Proteomes" id="UP000596742"/>
    </source>
</evidence>
<reference evidence="3" key="1">
    <citation type="submission" date="2018-11" db="EMBL/GenBank/DDBJ databases">
        <authorList>
            <person name="Alioto T."/>
            <person name="Alioto T."/>
        </authorList>
    </citation>
    <scope>NUCLEOTIDE SEQUENCE</scope>
</reference>
<keyword evidence="2" id="KW-1133">Transmembrane helix</keyword>
<gene>
    <name evidence="3" type="ORF">MGAL_10B052794</name>
</gene>
<sequence>MIRLQIEHNKSSREKHTDSKDNLHYTKMRTMKLLSFFLVYVMETAYAMYIPNENNEETGQNSMFPRNDDIRLNTNSDTSGIPIHIHSNGGRDTPYIVLRRKPNSNMRLRINQGMNSNAPLRIVYAGNPHSTSESNGPFRPQHAPSRQRIVFRSPEVNENPTMYARNHLSTSDSIGPLDSPHVPSRQRIVFRSSEINENPTGAFDNKLFSDSTRPFDTQHGPSRQFERIVFRQSEVNENPARVFERNQQKISDSSGLFDLSHTPSRPRIVFRQSDVNGNPSRIVLKSTNKSRVRISSRNFKQLRSRQ</sequence>
<dbReference type="EMBL" id="UYJE01005703">
    <property type="protein sequence ID" value="VDI39611.1"/>
    <property type="molecule type" value="Genomic_DNA"/>
</dbReference>
<feature type="transmembrane region" description="Helical" evidence="2">
    <location>
        <begin position="33"/>
        <end position="50"/>
    </location>
</feature>
<evidence type="ECO:0000313" key="3">
    <source>
        <dbReference type="EMBL" id="VDI39611.1"/>
    </source>
</evidence>
<comment type="caution">
    <text evidence="3">The sequence shown here is derived from an EMBL/GenBank/DDBJ whole genome shotgun (WGS) entry which is preliminary data.</text>
</comment>
<keyword evidence="2" id="KW-0472">Membrane</keyword>
<keyword evidence="2" id="KW-0812">Transmembrane</keyword>
<name>A0A8B6EW92_MYTGA</name>
<evidence type="ECO:0000256" key="2">
    <source>
        <dbReference type="SAM" id="Phobius"/>
    </source>
</evidence>
<keyword evidence="4" id="KW-1185">Reference proteome</keyword>
<protein>
    <submittedName>
        <fullName evidence="3">Uncharacterized protein</fullName>
    </submittedName>
</protein>
<dbReference type="Proteomes" id="UP000596742">
    <property type="component" value="Unassembled WGS sequence"/>
</dbReference>